<dbReference type="VEuPathDB" id="FungiDB:FPRO_07516"/>
<dbReference type="GO" id="GO:0009116">
    <property type="term" value="P:nucleoside metabolic process"/>
    <property type="evidence" value="ECO:0007669"/>
    <property type="project" value="InterPro"/>
</dbReference>
<feature type="domain" description="Nucleoside phosphorylase" evidence="1">
    <location>
        <begin position="13"/>
        <end position="127"/>
    </location>
</feature>
<evidence type="ECO:0000259" key="1">
    <source>
        <dbReference type="Pfam" id="PF01048"/>
    </source>
</evidence>
<dbReference type="InterPro" id="IPR000845">
    <property type="entry name" value="Nucleoside_phosphorylase_d"/>
</dbReference>
<dbReference type="AlphaFoldDB" id="A0A1L7VT23"/>
<comment type="caution">
    <text evidence="2">The sequence shown here is derived from an EMBL/GenBank/DDBJ whole genome shotgun (WGS) entry which is preliminary data.</text>
</comment>
<dbReference type="RefSeq" id="XP_031084158.1">
    <property type="nucleotide sequence ID" value="XM_031234419.1"/>
</dbReference>
<sequence length="391" mass="42929">MFAPPKSRDDFHVGIVCALAVEYNAVSHVVDEFWDETKLGRSVGDPNTYSIGRMGEVNVVLVLLSGMGKVNAASATASFRASYPNLELVLVTGVCGGVPTSPSGEEILLGDVVISKAVVQRDFGRQYPDKLEIKDTLDDRLGRPTKNIRNFVARFETDRAREKLEDKATVRLEELQLRAGGQRRAANYRFPGPDRDGLFRGSYLHKHHSDCNICMSGSEVCEASRNTSCLELGCDKRQLLVRDRLDQKSKLQRCGREKDAQAPYVFVGHIGSGDTVLKSAQERDRLAKAHGLIAFEMEAAGVWDEIPCIVVKGICDYCDSHKNKEWQNFAAATAAAVSKVLIEEYPITEPGKRDESDWMGCGGPVFHGSVSDSNILTGIHSNGGTQVFNFA</sequence>
<name>A0A1L7VT23_FUSPR</name>
<keyword evidence="3" id="KW-1185">Reference proteome</keyword>
<dbReference type="GeneID" id="42052395"/>
<dbReference type="Pfam" id="PF01048">
    <property type="entry name" value="PNP_UDP_1"/>
    <property type="match status" value="1"/>
</dbReference>
<proteinExistence type="predicted"/>
<gene>
    <name evidence="2" type="ORF">FPRO_07516</name>
</gene>
<dbReference type="InterPro" id="IPR053137">
    <property type="entry name" value="NLR-like"/>
</dbReference>
<dbReference type="GO" id="GO:0003824">
    <property type="term" value="F:catalytic activity"/>
    <property type="evidence" value="ECO:0007669"/>
    <property type="project" value="InterPro"/>
</dbReference>
<dbReference type="Proteomes" id="UP000183971">
    <property type="component" value="Unassembled WGS sequence"/>
</dbReference>
<accession>A0A1L7VT23</accession>
<protein>
    <recommendedName>
        <fullName evidence="1">Nucleoside phosphorylase domain-containing protein</fullName>
    </recommendedName>
</protein>
<dbReference type="EMBL" id="FJOF01000007">
    <property type="protein sequence ID" value="CZR43567.1"/>
    <property type="molecule type" value="Genomic_DNA"/>
</dbReference>
<evidence type="ECO:0000313" key="2">
    <source>
        <dbReference type="EMBL" id="CZR43567.1"/>
    </source>
</evidence>
<organism evidence="2 3">
    <name type="scientific">Fusarium proliferatum (strain ET1)</name>
    <name type="common">Orchid endophyte fungus</name>
    <dbReference type="NCBI Taxonomy" id="1227346"/>
    <lineage>
        <taxon>Eukaryota</taxon>
        <taxon>Fungi</taxon>
        <taxon>Dikarya</taxon>
        <taxon>Ascomycota</taxon>
        <taxon>Pezizomycotina</taxon>
        <taxon>Sordariomycetes</taxon>
        <taxon>Hypocreomycetidae</taxon>
        <taxon>Hypocreales</taxon>
        <taxon>Nectriaceae</taxon>
        <taxon>Fusarium</taxon>
        <taxon>Fusarium fujikuroi species complex</taxon>
    </lineage>
</organism>
<evidence type="ECO:0000313" key="3">
    <source>
        <dbReference type="Proteomes" id="UP000183971"/>
    </source>
</evidence>
<dbReference type="Gene3D" id="3.40.50.1580">
    <property type="entry name" value="Nucleoside phosphorylase domain"/>
    <property type="match status" value="1"/>
</dbReference>
<dbReference type="InterPro" id="IPR035994">
    <property type="entry name" value="Nucleoside_phosphorylase_sf"/>
</dbReference>
<dbReference type="SUPFAM" id="SSF53167">
    <property type="entry name" value="Purine and uridine phosphorylases"/>
    <property type="match status" value="1"/>
</dbReference>
<reference evidence="3" key="1">
    <citation type="journal article" date="2016" name="Genome Biol. Evol.">
        <title>Comparative 'omics' of the Fusarium fujikuroi species complex highlights differences in genetic potential and metabolite synthesis.</title>
        <authorList>
            <person name="Niehaus E.-M."/>
            <person name="Muensterkoetter M."/>
            <person name="Proctor R.H."/>
            <person name="Brown D.W."/>
            <person name="Sharon A."/>
            <person name="Idan Y."/>
            <person name="Oren-Young L."/>
            <person name="Sieber C.M."/>
            <person name="Novak O."/>
            <person name="Pencik A."/>
            <person name="Tarkowska D."/>
            <person name="Hromadova K."/>
            <person name="Freeman S."/>
            <person name="Maymon M."/>
            <person name="Elazar M."/>
            <person name="Youssef S.A."/>
            <person name="El-Shabrawy E.S.M."/>
            <person name="Shalaby A.B.A."/>
            <person name="Houterman P."/>
            <person name="Brock N.L."/>
            <person name="Burkhardt I."/>
            <person name="Tsavkelova E.A."/>
            <person name="Dickschat J.S."/>
            <person name="Galuszka P."/>
            <person name="Gueldener U."/>
            <person name="Tudzynski B."/>
        </authorList>
    </citation>
    <scope>NUCLEOTIDE SEQUENCE [LARGE SCALE GENOMIC DNA]</scope>
    <source>
        <strain evidence="3">ET1</strain>
    </source>
</reference>
<dbReference type="PANTHER" id="PTHR46082">
    <property type="entry name" value="ATP/GTP-BINDING PROTEIN-RELATED"/>
    <property type="match status" value="1"/>
</dbReference>
<dbReference type="PANTHER" id="PTHR46082:SF6">
    <property type="entry name" value="AAA+ ATPASE DOMAIN-CONTAINING PROTEIN-RELATED"/>
    <property type="match status" value="1"/>
</dbReference>